<sequence length="795" mass="89888">MPIIIHKTDVSPPARATLIIVEILGLEVETREVNLPTREQFRPEYLEKNPLHSVPLLEDDGLILSDSHAIMMYLVSKYGELQQNLYPKDVTVRAIVDQRLFFDASILFPRLRAVIYSLVKFRAPRLTEEQVADIVECYEVTEKYLVKEYIAGSELTIADVSCVTTLSSLDCILPIDKKYVKLRDWWGRLKRESCSNFTKPTVCICSRRITNGNIDHGRRYMVYLLNSLYSVKQPEAWLCGGVLITHSQVLTSAACLTEVSHMYVIAGYKKYVSGKNIENDNCTRTKKQKIVRIIVPKAYNRSNWMQYDVGIGVVEKNYNFFDVSFRKVCSYEPGSILINYKLGREATKSPVLALGWGAAFAREPGLHGDTNSKYLRQTYTMITNTSYCRRHFPKITKYMYLCTHNHSVVNTNEVVPRVTQTYKDVITPTTRSTTTEGRYFKEMWRCHGKHFSSNSTPPECLDLDTAEPPLWRRLLSLNGSAPSNNTFNDKLHEINDTFHEEKLDINQTISRKQELGTNFGKVEKSIEKEVKNIGKTEKSIEKEVKNIEKTGKSIEKEVKNIGKTGKSIEKEVKNIGRVGKNIEKVGKNIGNVGKNIGKVGKNIEKENTKTGKVGKEAGNKGKNLGRNGKNFGGICQNDHGGPLISLDGPTENVIGIALNSVYNEKYQCKGPSLYLSTARAGKLIQCLRSAVTSKDPELCSNYEVKEHHVVWPTTPPVLAANRAVSDNCENGQCENTEQPERFNIDSEEPISVQPIPVRPRPQFLNRGNYKRPNNPLSILQGKSFNMGMFTTRQTF</sequence>
<name>A0ACC2QAI2_9NEOP</name>
<reference evidence="1" key="1">
    <citation type="submission" date="2023-03" db="EMBL/GenBank/DDBJ databases">
        <title>Chromosome-level genomes of two armyworms, Mythimna separata and Mythimna loreyi, provide insights into the biosynthesis and reception of sex pheromones.</title>
        <authorList>
            <person name="Zhao H."/>
        </authorList>
    </citation>
    <scope>NUCLEOTIDE SEQUENCE</scope>
    <source>
        <strain evidence="1">BeijingLab</strain>
    </source>
</reference>
<accession>A0ACC2QAI2</accession>
<proteinExistence type="predicted"/>
<evidence type="ECO:0000313" key="1">
    <source>
        <dbReference type="EMBL" id="KAJ8709677.1"/>
    </source>
</evidence>
<evidence type="ECO:0000313" key="2">
    <source>
        <dbReference type="Proteomes" id="UP001231649"/>
    </source>
</evidence>
<keyword evidence="2" id="KW-1185">Reference proteome</keyword>
<protein>
    <submittedName>
        <fullName evidence="1">Uncharacterized protein</fullName>
    </submittedName>
</protein>
<comment type="caution">
    <text evidence="1">The sequence shown here is derived from an EMBL/GenBank/DDBJ whole genome shotgun (WGS) entry which is preliminary data.</text>
</comment>
<gene>
    <name evidence="1" type="ORF">PYW08_009681</name>
</gene>
<dbReference type="Proteomes" id="UP001231649">
    <property type="component" value="Chromosome 24"/>
</dbReference>
<organism evidence="1 2">
    <name type="scientific">Mythimna loreyi</name>
    <dbReference type="NCBI Taxonomy" id="667449"/>
    <lineage>
        <taxon>Eukaryota</taxon>
        <taxon>Metazoa</taxon>
        <taxon>Ecdysozoa</taxon>
        <taxon>Arthropoda</taxon>
        <taxon>Hexapoda</taxon>
        <taxon>Insecta</taxon>
        <taxon>Pterygota</taxon>
        <taxon>Neoptera</taxon>
        <taxon>Endopterygota</taxon>
        <taxon>Lepidoptera</taxon>
        <taxon>Glossata</taxon>
        <taxon>Ditrysia</taxon>
        <taxon>Noctuoidea</taxon>
        <taxon>Noctuidae</taxon>
        <taxon>Noctuinae</taxon>
        <taxon>Hadenini</taxon>
        <taxon>Mythimna</taxon>
    </lineage>
</organism>
<dbReference type="EMBL" id="CM056800">
    <property type="protein sequence ID" value="KAJ8709677.1"/>
    <property type="molecule type" value="Genomic_DNA"/>
</dbReference>